<dbReference type="AlphaFoldDB" id="A0A9P0G4T6"/>
<proteinExistence type="inferred from homology"/>
<dbReference type="Proteomes" id="UP001152759">
    <property type="component" value="Chromosome 3"/>
</dbReference>
<dbReference type="InterPro" id="IPR029063">
    <property type="entry name" value="SAM-dependent_MTases_sf"/>
</dbReference>
<evidence type="ECO:0000256" key="2">
    <source>
        <dbReference type="ARBA" id="ARBA00022603"/>
    </source>
</evidence>
<evidence type="ECO:0008006" key="12">
    <source>
        <dbReference type="Google" id="ProtNLM"/>
    </source>
</evidence>
<dbReference type="KEGG" id="btab:109035088"/>
<dbReference type="PIRSF" id="PIRSF017259">
    <property type="entry name" value="tRNA_mtfrase_TRM11"/>
    <property type="match status" value="1"/>
</dbReference>
<evidence type="ECO:0000313" key="10">
    <source>
        <dbReference type="EMBL" id="CAH0768405.1"/>
    </source>
</evidence>
<evidence type="ECO:0000259" key="9">
    <source>
        <dbReference type="Pfam" id="PF25904"/>
    </source>
</evidence>
<sequence>MNALKTFNRYLLWFANEHVDFRLAEIQAILELYKIKAKWLEKPSPKPYWLVELPNENDAIQIASRSVTMRYIIELWGGATSMEDLHTELKSMPESKILQYCEEHLSFKVKVECYGNSQTAAEKVEKIDTFNYLPLKGKVKLKNPDVTFNLIEYWGMEPNNLPSKPYNVFFGRLIAHGQRDLITELSLKTRKFIGNTSMNSQLSLIMANQAKVQPGDLVFDPFVGSGSLLVAAAYYGAYVLGSDIDYLMLHGKTKQSRKQTRDKPRVDESIFENMKQYKCQNRYVDVVVADAALPPWRSSLVLDAIITDMPYGIRESAETIGSTKIQDGKHVVPENEIHIPSKIEYDFSKMLEDLFKFSLTHLKVGGRLVTWLPVLLCDYDPNELPMHRCLNLVSNCEQKLSTFTSRRLLTYEKIKEPELHEVGAFTVSYGAAFREKFYRHAQKLQKERAENRHNNREIVLSLSEP</sequence>
<evidence type="ECO:0000256" key="3">
    <source>
        <dbReference type="ARBA" id="ARBA00022679"/>
    </source>
</evidence>
<dbReference type="GO" id="GO:0032259">
    <property type="term" value="P:methylation"/>
    <property type="evidence" value="ECO:0007669"/>
    <property type="project" value="UniProtKB-UniRule"/>
</dbReference>
<dbReference type="SUPFAM" id="SSF53335">
    <property type="entry name" value="S-adenosyl-L-methionine-dependent methyltransferases"/>
    <property type="match status" value="1"/>
</dbReference>
<dbReference type="Pfam" id="PF25904">
    <property type="entry name" value="Tmrp11_N"/>
    <property type="match status" value="1"/>
</dbReference>
<evidence type="ECO:0000256" key="7">
    <source>
        <dbReference type="PROSITE-ProRule" id="PRU00959"/>
    </source>
</evidence>
<dbReference type="GO" id="GO:0005737">
    <property type="term" value="C:cytoplasm"/>
    <property type="evidence" value="ECO:0007669"/>
    <property type="project" value="TreeGrafter"/>
</dbReference>
<keyword evidence="2 7" id="KW-0489">Methyltransferase</keyword>
<dbReference type="InterPro" id="IPR000241">
    <property type="entry name" value="RlmKL-like_Mtase"/>
</dbReference>
<protein>
    <recommendedName>
        <fullName evidence="12">tRNA (guanine(10)-N2)-methyltransferase homolog</fullName>
    </recommendedName>
</protein>
<gene>
    <name evidence="10" type="ORF">BEMITA_LOCUS5549</name>
</gene>
<dbReference type="InterPro" id="IPR016691">
    <property type="entry name" value="TRMT11"/>
</dbReference>
<evidence type="ECO:0000256" key="1">
    <source>
        <dbReference type="ARBA" id="ARBA00022490"/>
    </source>
</evidence>
<evidence type="ECO:0000256" key="6">
    <source>
        <dbReference type="ARBA" id="ARBA00022884"/>
    </source>
</evidence>
<keyword evidence="5 7" id="KW-0819">tRNA processing</keyword>
<evidence type="ECO:0000313" key="11">
    <source>
        <dbReference type="Proteomes" id="UP001152759"/>
    </source>
</evidence>
<dbReference type="GO" id="GO:0008033">
    <property type="term" value="P:tRNA processing"/>
    <property type="evidence" value="ECO:0007669"/>
    <property type="project" value="UniProtKB-UniRule"/>
</dbReference>
<evidence type="ECO:0000256" key="4">
    <source>
        <dbReference type="ARBA" id="ARBA00022691"/>
    </source>
</evidence>
<keyword evidence="1" id="KW-0963">Cytoplasm</keyword>
<dbReference type="Gene3D" id="3.40.50.150">
    <property type="entry name" value="Vaccinia Virus protein VP39"/>
    <property type="match status" value="1"/>
</dbReference>
<dbReference type="PANTHER" id="PTHR13370:SF3">
    <property type="entry name" value="TRNA (GUANINE(10)-N2)-METHYLTRANSFERASE HOMOLOG"/>
    <property type="match status" value="1"/>
</dbReference>
<comment type="similarity">
    <text evidence="7">Belongs to the class I-like SAM-binding methyltransferase superfamily. TRM11 methyltransferase family.</text>
</comment>
<dbReference type="EMBL" id="OU963864">
    <property type="protein sequence ID" value="CAH0768405.1"/>
    <property type="molecule type" value="Genomic_DNA"/>
</dbReference>
<dbReference type="GO" id="GO:0043527">
    <property type="term" value="C:tRNA methyltransferase complex"/>
    <property type="evidence" value="ECO:0007669"/>
    <property type="project" value="UniProtKB-ARBA"/>
</dbReference>
<dbReference type="PROSITE" id="PS51627">
    <property type="entry name" value="SAM_MT_TRM11"/>
    <property type="match status" value="1"/>
</dbReference>
<organism evidence="10 11">
    <name type="scientific">Bemisia tabaci</name>
    <name type="common">Sweetpotato whitefly</name>
    <name type="synonym">Aleurodes tabaci</name>
    <dbReference type="NCBI Taxonomy" id="7038"/>
    <lineage>
        <taxon>Eukaryota</taxon>
        <taxon>Metazoa</taxon>
        <taxon>Ecdysozoa</taxon>
        <taxon>Arthropoda</taxon>
        <taxon>Hexapoda</taxon>
        <taxon>Insecta</taxon>
        <taxon>Pterygota</taxon>
        <taxon>Neoptera</taxon>
        <taxon>Paraneoptera</taxon>
        <taxon>Hemiptera</taxon>
        <taxon>Sternorrhyncha</taxon>
        <taxon>Aleyrodoidea</taxon>
        <taxon>Aleyrodidae</taxon>
        <taxon>Aleyrodinae</taxon>
        <taxon>Bemisia</taxon>
    </lineage>
</organism>
<name>A0A9P0G4T6_BEMTA</name>
<keyword evidence="3 7" id="KW-0808">Transferase</keyword>
<evidence type="ECO:0000256" key="5">
    <source>
        <dbReference type="ARBA" id="ARBA00022694"/>
    </source>
</evidence>
<keyword evidence="7" id="KW-0820">tRNA-binding</keyword>
<dbReference type="GO" id="GO:0000049">
    <property type="term" value="F:tRNA binding"/>
    <property type="evidence" value="ECO:0007669"/>
    <property type="project" value="UniProtKB-UniRule"/>
</dbReference>
<reference evidence="10" key="1">
    <citation type="submission" date="2021-12" db="EMBL/GenBank/DDBJ databases">
        <authorList>
            <person name="King R."/>
        </authorList>
    </citation>
    <scope>NUCLEOTIDE SEQUENCE</scope>
</reference>
<feature type="domain" description="Ribosomal RNA large subunit methyltransferase K/L-like methyltransferase" evidence="8">
    <location>
        <begin position="189"/>
        <end position="316"/>
    </location>
</feature>
<dbReference type="InterPro" id="IPR059073">
    <property type="entry name" value="TRMT11_N"/>
</dbReference>
<evidence type="ECO:0000259" key="8">
    <source>
        <dbReference type="Pfam" id="PF01170"/>
    </source>
</evidence>
<feature type="domain" description="tRNA (guanine(10)-N(2))-methyltransferase TRMT11 N-terminal" evidence="9">
    <location>
        <begin position="9"/>
        <end position="179"/>
    </location>
</feature>
<keyword evidence="4 7" id="KW-0949">S-adenosyl-L-methionine</keyword>
<keyword evidence="11" id="KW-1185">Reference proteome</keyword>
<dbReference type="PANTHER" id="PTHR13370">
    <property type="entry name" value="RNA METHYLASE-RELATED"/>
    <property type="match status" value="1"/>
</dbReference>
<dbReference type="Pfam" id="PF01170">
    <property type="entry name" value="UPF0020"/>
    <property type="match status" value="1"/>
</dbReference>
<dbReference type="GO" id="GO:0160102">
    <property type="term" value="F:tRNA (guanine(10)-N2)-methyltransferase activity"/>
    <property type="evidence" value="ECO:0007669"/>
    <property type="project" value="InterPro"/>
</dbReference>
<accession>A0A9P0G4T6</accession>
<keyword evidence="6 7" id="KW-0694">RNA-binding</keyword>